<comment type="caution">
    <text evidence="1">The sequence shown here is derived from an EMBL/GenBank/DDBJ whole genome shotgun (WGS) entry which is preliminary data.</text>
</comment>
<dbReference type="Proteomes" id="UP001230649">
    <property type="component" value="Unassembled WGS sequence"/>
</dbReference>
<evidence type="ECO:0000313" key="2">
    <source>
        <dbReference type="Proteomes" id="UP001230649"/>
    </source>
</evidence>
<name>A0ACC2WJY5_9TREE</name>
<organism evidence="1 2">
    <name type="scientific">Naganishia adeliensis</name>
    <dbReference type="NCBI Taxonomy" id="92952"/>
    <lineage>
        <taxon>Eukaryota</taxon>
        <taxon>Fungi</taxon>
        <taxon>Dikarya</taxon>
        <taxon>Basidiomycota</taxon>
        <taxon>Agaricomycotina</taxon>
        <taxon>Tremellomycetes</taxon>
        <taxon>Filobasidiales</taxon>
        <taxon>Filobasidiaceae</taxon>
        <taxon>Naganishia</taxon>
    </lineage>
</organism>
<gene>
    <name evidence="1" type="ORF">QFC20_002501</name>
</gene>
<reference evidence="1" key="1">
    <citation type="submission" date="2023-04" db="EMBL/GenBank/DDBJ databases">
        <title>Draft Genome sequencing of Naganishia species isolated from polar environments using Oxford Nanopore Technology.</title>
        <authorList>
            <person name="Leo P."/>
            <person name="Venkateswaran K."/>
        </authorList>
    </citation>
    <scope>NUCLEOTIDE SEQUENCE</scope>
    <source>
        <strain evidence="1">MNA-CCFEE 5262</strain>
    </source>
</reference>
<protein>
    <submittedName>
        <fullName evidence="1">Uncharacterized protein</fullName>
    </submittedName>
</protein>
<evidence type="ECO:0000313" key="1">
    <source>
        <dbReference type="EMBL" id="KAJ9111529.1"/>
    </source>
</evidence>
<accession>A0ACC2WJY5</accession>
<keyword evidence="2" id="KW-1185">Reference proteome</keyword>
<proteinExistence type="predicted"/>
<dbReference type="EMBL" id="JASBWS010000018">
    <property type="protein sequence ID" value="KAJ9111529.1"/>
    <property type="molecule type" value="Genomic_DNA"/>
</dbReference>
<sequence length="1200" mass="132909">MRNLDVKPREKLFLIDTSDEDAPSGTGRKRKRSQQGSGRVKEESAVKKEDEDVVMLSSPEVSRIAKPSTTQKPTRETNPKTKARLQTFERGLIGTCYCSAWSLTKGKGYCSPGSKIVIERPKTKEEKEAERLAKSVKSVGTGKAGTTVIKNGKIVKKATSTIKPAKPINGKATATSANNPGDTIIRFSNARGFEIGRLPTAIAKHLAPLLAADLIHLSGTVVDCPPVLTVGCDIVLEVWVYLTKKAFTSQDKREDAESDKVAWGKEGETSVQRELRMRKDALAKLFERVSLKPVWSSALTRSQKVALAPNGAGKGKAKVQGSKASSPAEVIDIDDSSDEEVVRPANGKAKVNGKPKEETRSIKGKEKAVDGPKLVKREGMLDGDEEDVESGDEAEVLDEKQLHDLESIFNRAQQSGGLLAEVEPPETFLYTLRPYQKQALGWMTALENGDANMQESSMHPLWEEYKFRSEPVSSSAIDIDGLDSRSSDLSFYFNPYDGDLSLDFSKANSRVRGGILADSMGMGKTCMLASLLHTNRGADEPLSEEKTGESASETDDGTTKPPKFRQITLNRQWQPTTATTSKPAPARRHATLVITPVSLAKQWQEELDRMSVKGSMRSVLWYGNDRPDLGALLDTMEDDNRTDVVITSYGTLVSEHAKWVNRQGVRSQLKSLFDNEAHTIKNRLSRAAKACYELDAQRRWALTGTPIVNRLDDLYSLLFVSHFLRLEPWGQYAFFRSFVTVPFTAQDPKAIDVVQYILEQCLLRREKNMKDKDGKPIVDLPLKTITCETLDFSRAERKIYDAIYDRSRRKFIQLDQEGTIKNSYTSILAMLMRLRQAVDHPLLVMNKASTGEKGKKDDILDMMAKDDKINIREMIARFAKGREVAVDGSQSPIKDSKEIEALASSQSVPECVICGYEVDGEVILPCYHTACRDCITAFIEKQEDSGKVPACPACGKTPLKVKELREVSKSKNAFSKSQPALKKVDFQTSTKLQALIKKLKAIEVQDPRYKALVFSQFTSMLSLIEPVLTDNGISWLRFDGSMDQKARAAVIDEFAKPSKTPQIMLISLKAGGVGLNLLVPASLWATKNTFSYTYILLLQNYGESCLPDGLLVTEDQAVDRVHRLGQNKPVFVTRFIVKNTIEKRILKIQKHKTALVNASLAGTEQSKQGGAIADLKAIFGLNSNDSDSEEEEVGEKVWNA</sequence>